<feature type="region of interest" description="Disordered" evidence="3">
    <location>
        <begin position="338"/>
        <end position="370"/>
    </location>
</feature>
<dbReference type="InterPro" id="IPR027296">
    <property type="entry name" value="DFF-C"/>
</dbReference>
<evidence type="ECO:0000256" key="2">
    <source>
        <dbReference type="PROSITE-ProRule" id="PRU00447"/>
    </source>
</evidence>
<dbReference type="InterPro" id="IPR015121">
    <property type="entry name" value="DNA_fragmentation_mid_dom"/>
</dbReference>
<reference evidence="5" key="3">
    <citation type="submission" date="2025-09" db="UniProtKB">
        <authorList>
            <consortium name="Ensembl"/>
        </authorList>
    </citation>
    <scope>IDENTIFICATION</scope>
</reference>
<dbReference type="PROSITE" id="PS51135">
    <property type="entry name" value="CIDE_N"/>
    <property type="match status" value="1"/>
</dbReference>
<dbReference type="SMART" id="SM00266">
    <property type="entry name" value="CAD"/>
    <property type="match status" value="1"/>
</dbReference>
<dbReference type="Pfam" id="PF09033">
    <property type="entry name" value="DFF-C"/>
    <property type="match status" value="1"/>
</dbReference>
<feature type="region of interest" description="Disordered" evidence="3">
    <location>
        <begin position="233"/>
        <end position="258"/>
    </location>
</feature>
<evidence type="ECO:0000313" key="6">
    <source>
        <dbReference type="Proteomes" id="UP000694546"/>
    </source>
</evidence>
<organism evidence="5 6">
    <name type="scientific">Gadus morhua</name>
    <name type="common">Atlantic cod</name>
    <dbReference type="NCBI Taxonomy" id="8049"/>
    <lineage>
        <taxon>Eukaryota</taxon>
        <taxon>Metazoa</taxon>
        <taxon>Chordata</taxon>
        <taxon>Craniata</taxon>
        <taxon>Vertebrata</taxon>
        <taxon>Euteleostomi</taxon>
        <taxon>Actinopterygii</taxon>
        <taxon>Neopterygii</taxon>
        <taxon>Teleostei</taxon>
        <taxon>Neoteleostei</taxon>
        <taxon>Acanthomorphata</taxon>
        <taxon>Zeiogadaria</taxon>
        <taxon>Gadariae</taxon>
        <taxon>Gadiformes</taxon>
        <taxon>Gadoidei</taxon>
        <taxon>Gadidae</taxon>
        <taxon>Gadus</taxon>
    </lineage>
</organism>
<dbReference type="Gene3D" id="1.10.1490.10">
    <property type="entry name" value="C-terminal domain of DFF45/ICAD (DFF-C domain)"/>
    <property type="match status" value="2"/>
</dbReference>
<dbReference type="InterPro" id="IPR003508">
    <property type="entry name" value="CIDE-N_dom"/>
</dbReference>
<dbReference type="Proteomes" id="UP000694546">
    <property type="component" value="Chromosome 1"/>
</dbReference>
<dbReference type="SUPFAM" id="SSF81783">
    <property type="entry name" value="C-terminal domain of DFF45/ICAD (DFF-C domain)"/>
    <property type="match status" value="1"/>
</dbReference>
<sequence>MGDMRPCKVCDFKRQHSIGVVVTSLEQLKIKGGESLPIGPDAPVKVVLEEDGTIVEDEIYFLCLPSNTKFMLLGPQQMWCPVRRSNPPSLNLYCTVGPVDRSSSSSSSLPPLLCPTHAVPVAVDGGTSWMNRDSMLLEVDAVDGSISQVEPWWLLAQQLKQNMSSIITMSETDLQTLVDIPCAQLTSALNFPESKVQNLQKTLQGALDHREEVRQAKELLQLYVKAVEKQDSQEAQSGLEGAGDTFAPGAGGMDQGDGMEVDSASGFMTRTLMVLKGKTSPETRLSTEELQVVLTTGVPALEEMLGWDGPRTAALLEACRAEMAARLQRVQALGYLSSLGQPPEAARRPDPEPQQRVEPDPAAGSPDTQG</sequence>
<dbReference type="PANTHER" id="PTHR12306">
    <property type="entry name" value="CELL DEATH ACTIVATOR CIDE"/>
    <property type="match status" value="1"/>
</dbReference>
<dbReference type="Pfam" id="PF02017">
    <property type="entry name" value="CIDE-N"/>
    <property type="match status" value="1"/>
</dbReference>
<dbReference type="GO" id="GO:0006915">
    <property type="term" value="P:apoptotic process"/>
    <property type="evidence" value="ECO:0007669"/>
    <property type="project" value="UniProtKB-UniRule"/>
</dbReference>
<dbReference type="AlphaFoldDB" id="A0A8C5BXV2"/>
<accession>A0A8C5BXV2</accession>
<dbReference type="SUPFAM" id="SSF54277">
    <property type="entry name" value="CAD &amp; PB1 domains"/>
    <property type="match status" value="1"/>
</dbReference>
<dbReference type="Ensembl" id="ENSGMOT00000029910.1">
    <property type="protein sequence ID" value="ENSGMOP00000053653.1"/>
    <property type="gene ID" value="ENSGMOG00000006187.2"/>
</dbReference>
<protein>
    <submittedName>
        <fullName evidence="5">DNA fragmentation factor, alpha polypeptide</fullName>
    </submittedName>
</protein>
<dbReference type="PANTHER" id="PTHR12306:SF16">
    <property type="entry name" value="DNAATION FACTOR SUBUNIT ALPHA"/>
    <property type="match status" value="1"/>
</dbReference>
<evidence type="ECO:0000259" key="4">
    <source>
        <dbReference type="PROSITE" id="PS51135"/>
    </source>
</evidence>
<dbReference type="Gene3D" id="3.10.20.10">
    <property type="match status" value="1"/>
</dbReference>
<evidence type="ECO:0000256" key="1">
    <source>
        <dbReference type="ARBA" id="ARBA00022703"/>
    </source>
</evidence>
<feature type="domain" description="CIDE-N" evidence="4">
    <location>
        <begin position="3"/>
        <end position="81"/>
    </location>
</feature>
<keyword evidence="1 2" id="KW-0053">Apoptosis</keyword>
<dbReference type="GO" id="GO:0042981">
    <property type="term" value="P:regulation of apoptotic process"/>
    <property type="evidence" value="ECO:0007669"/>
    <property type="project" value="TreeGrafter"/>
</dbReference>
<keyword evidence="6" id="KW-1185">Reference proteome</keyword>
<evidence type="ECO:0000256" key="3">
    <source>
        <dbReference type="SAM" id="MobiDB-lite"/>
    </source>
</evidence>
<dbReference type="OMA" id="CNNSREQ"/>
<reference evidence="5" key="1">
    <citation type="submission" date="2019-07" db="EMBL/GenBank/DDBJ databases">
        <authorList>
            <consortium name="Wellcome Sanger Institute Data Sharing"/>
        </authorList>
    </citation>
    <scope>NUCLEOTIDE SEQUENCE [LARGE SCALE GENOMIC DNA]</scope>
</reference>
<reference evidence="5" key="2">
    <citation type="submission" date="2025-08" db="UniProtKB">
        <authorList>
            <consortium name="Ensembl"/>
        </authorList>
    </citation>
    <scope>IDENTIFICATION</scope>
</reference>
<dbReference type="GeneTree" id="ENSGT00390000018596"/>
<gene>
    <name evidence="5" type="primary">dffa</name>
</gene>
<name>A0A8C5BXV2_GADMO</name>
<proteinExistence type="predicted"/>
<feature type="compositionally biased region" description="Basic and acidic residues" evidence="3">
    <location>
        <begin position="345"/>
        <end position="359"/>
    </location>
</feature>
<evidence type="ECO:0000313" key="5">
    <source>
        <dbReference type="Ensembl" id="ENSGMOP00000053653.1"/>
    </source>
</evidence>